<accession>A0A382CFX2</accession>
<evidence type="ECO:0000259" key="1">
    <source>
        <dbReference type="Pfam" id="PF00535"/>
    </source>
</evidence>
<dbReference type="EMBL" id="UINC01034238">
    <property type="protein sequence ID" value="SVB24774.1"/>
    <property type="molecule type" value="Genomic_DNA"/>
</dbReference>
<reference evidence="2" key="1">
    <citation type="submission" date="2018-05" db="EMBL/GenBank/DDBJ databases">
        <authorList>
            <person name="Lanie J.A."/>
            <person name="Ng W.-L."/>
            <person name="Kazmierczak K.M."/>
            <person name="Andrzejewski T.M."/>
            <person name="Davidsen T.M."/>
            <person name="Wayne K.J."/>
            <person name="Tettelin H."/>
            <person name="Glass J.I."/>
            <person name="Rusch D."/>
            <person name="Podicherti R."/>
            <person name="Tsui H.-C.T."/>
            <person name="Winkler M.E."/>
        </authorList>
    </citation>
    <scope>NUCLEOTIDE SEQUENCE</scope>
</reference>
<dbReference type="PANTHER" id="PTHR43179:SF10">
    <property type="entry name" value="GLYCOSYL TRANSFERASE"/>
    <property type="match status" value="1"/>
</dbReference>
<dbReference type="InterPro" id="IPR029044">
    <property type="entry name" value="Nucleotide-diphossugar_trans"/>
</dbReference>
<dbReference type="AlphaFoldDB" id="A0A382CFX2"/>
<feature type="non-terminal residue" evidence="2">
    <location>
        <position position="1"/>
    </location>
</feature>
<dbReference type="InterPro" id="IPR001173">
    <property type="entry name" value="Glyco_trans_2-like"/>
</dbReference>
<proteinExistence type="predicted"/>
<dbReference type="PANTHER" id="PTHR43179">
    <property type="entry name" value="RHAMNOSYLTRANSFERASE WBBL"/>
    <property type="match status" value="1"/>
</dbReference>
<evidence type="ECO:0000313" key="2">
    <source>
        <dbReference type="EMBL" id="SVB24774.1"/>
    </source>
</evidence>
<dbReference type="Gene3D" id="3.90.550.10">
    <property type="entry name" value="Spore Coat Polysaccharide Biosynthesis Protein SpsA, Chain A"/>
    <property type="match status" value="1"/>
</dbReference>
<dbReference type="SUPFAM" id="SSF53448">
    <property type="entry name" value="Nucleotide-diphospho-sugar transferases"/>
    <property type="match status" value="1"/>
</dbReference>
<gene>
    <name evidence="2" type="ORF">METZ01_LOCUS177628</name>
</gene>
<sequence>VETKPLISLSAAVVCYNSPSNELKKLFASLLDSIEQLRHSFGLSAIPIYLIDNSNENSLEISSLNVDDERVRFLDVELKLLQGRGNVGYGSAHNLAISKLNSHFHLLLNPDVVLQKETLITGISFLLENPEAVLASPHATDDKGDKQYLCKRYPSVFTLFIRGVFPKCLKIIFRSHLANYEMHELSEREPSFDIPITSGCFMLSRTKSLTEIGGFDERYFLYFEDFDLSLRLGKKGKLAYLPAMHIEHSGGHAGNKGLSHFKMFIRSGIHFFNTYGWHFIR</sequence>
<organism evidence="2">
    <name type="scientific">marine metagenome</name>
    <dbReference type="NCBI Taxonomy" id="408172"/>
    <lineage>
        <taxon>unclassified sequences</taxon>
        <taxon>metagenomes</taxon>
        <taxon>ecological metagenomes</taxon>
    </lineage>
</organism>
<dbReference type="Pfam" id="PF00535">
    <property type="entry name" value="Glycos_transf_2"/>
    <property type="match status" value="1"/>
</dbReference>
<name>A0A382CFX2_9ZZZZ</name>
<feature type="domain" description="Glycosyltransferase 2-like" evidence="1">
    <location>
        <begin position="10"/>
        <end position="210"/>
    </location>
</feature>
<protein>
    <recommendedName>
        <fullName evidence="1">Glycosyltransferase 2-like domain-containing protein</fullName>
    </recommendedName>
</protein>